<dbReference type="Pfam" id="PF03466">
    <property type="entry name" value="LysR_substrate"/>
    <property type="match status" value="1"/>
</dbReference>
<keyword evidence="3" id="KW-0238">DNA-binding</keyword>
<dbReference type="Gene3D" id="1.10.10.10">
    <property type="entry name" value="Winged helix-like DNA-binding domain superfamily/Winged helix DNA-binding domain"/>
    <property type="match status" value="1"/>
</dbReference>
<name>C6LA64_9FIRM</name>
<dbReference type="RefSeq" id="WP_006860306.1">
    <property type="nucleotide sequence ID" value="NZ_ACCL02000002.1"/>
</dbReference>
<dbReference type="InterPro" id="IPR000847">
    <property type="entry name" value="LysR_HTH_N"/>
</dbReference>
<dbReference type="eggNOG" id="COG0583">
    <property type="taxonomic scope" value="Bacteria"/>
</dbReference>
<dbReference type="GO" id="GO:0003700">
    <property type="term" value="F:DNA-binding transcription factor activity"/>
    <property type="evidence" value="ECO:0007669"/>
    <property type="project" value="InterPro"/>
</dbReference>
<dbReference type="InterPro" id="IPR005119">
    <property type="entry name" value="LysR_subst-bd"/>
</dbReference>
<dbReference type="PANTHER" id="PTHR30346">
    <property type="entry name" value="TRANSCRIPTIONAL DUAL REGULATOR HCAR-RELATED"/>
    <property type="match status" value="1"/>
</dbReference>
<evidence type="ECO:0000256" key="4">
    <source>
        <dbReference type="ARBA" id="ARBA00023163"/>
    </source>
</evidence>
<evidence type="ECO:0000259" key="5">
    <source>
        <dbReference type="PROSITE" id="PS50931"/>
    </source>
</evidence>
<accession>C6LA64</accession>
<dbReference type="EMBL" id="ACCL02000002">
    <property type="protein sequence ID" value="EET62471.1"/>
    <property type="molecule type" value="Genomic_DNA"/>
</dbReference>
<dbReference type="InterPro" id="IPR036390">
    <property type="entry name" value="WH_DNA-bd_sf"/>
</dbReference>
<dbReference type="Pfam" id="PF00126">
    <property type="entry name" value="HTH_1"/>
    <property type="match status" value="1"/>
</dbReference>
<dbReference type="GO" id="GO:0003677">
    <property type="term" value="F:DNA binding"/>
    <property type="evidence" value="ECO:0007669"/>
    <property type="project" value="UniProtKB-KW"/>
</dbReference>
<protein>
    <recommendedName>
        <fullName evidence="5">HTH lysR-type domain-containing protein</fullName>
    </recommendedName>
</protein>
<dbReference type="Proteomes" id="UP000005561">
    <property type="component" value="Unassembled WGS sequence"/>
</dbReference>
<dbReference type="PROSITE" id="PS50931">
    <property type="entry name" value="HTH_LYSR"/>
    <property type="match status" value="1"/>
</dbReference>
<gene>
    <name evidence="6" type="ORF">BRYFOR_05506</name>
</gene>
<sequence length="282" mass="31469">MAELNQFYQLVAIADTGTLSKAAEIVHISQPALTRSMQKLEAEWNVTLFDRQKNKITLNKTGELAVQHARRILDDVNTMTDAVQAYERSLRTISIGSCAPGPLLELLPELTERFYGMALNSETTASGRLLPGLEKGTYQVIITDREVTAPDILCRPLCTEELCLTVPPAHPLAGCKEGIYLDDLAGETMLLLNEIGIWEERVISKMPQTHFIRQDQDEAFSALVQASALPAFASNLTLKHSKRWAERTNRLALPILDPEAHITFYCCVHKSHKAYLPGQRMV</sequence>
<evidence type="ECO:0000256" key="3">
    <source>
        <dbReference type="ARBA" id="ARBA00023125"/>
    </source>
</evidence>
<dbReference type="STRING" id="168384.SAMN05660368_02228"/>
<dbReference type="SUPFAM" id="SSF46785">
    <property type="entry name" value="Winged helix' DNA-binding domain"/>
    <property type="match status" value="1"/>
</dbReference>
<dbReference type="PRINTS" id="PR00039">
    <property type="entry name" value="HTHLYSR"/>
</dbReference>
<dbReference type="InterPro" id="IPR036388">
    <property type="entry name" value="WH-like_DNA-bd_sf"/>
</dbReference>
<dbReference type="AlphaFoldDB" id="C6LA64"/>
<dbReference type="GO" id="GO:0032993">
    <property type="term" value="C:protein-DNA complex"/>
    <property type="evidence" value="ECO:0007669"/>
    <property type="project" value="TreeGrafter"/>
</dbReference>
<dbReference type="OrthoDB" id="79118at2"/>
<dbReference type="FunFam" id="1.10.10.10:FF:000001">
    <property type="entry name" value="LysR family transcriptional regulator"/>
    <property type="match status" value="1"/>
</dbReference>
<evidence type="ECO:0000256" key="1">
    <source>
        <dbReference type="ARBA" id="ARBA00009437"/>
    </source>
</evidence>
<evidence type="ECO:0000313" key="6">
    <source>
        <dbReference type="EMBL" id="EET62471.1"/>
    </source>
</evidence>
<dbReference type="Gene3D" id="3.40.190.10">
    <property type="entry name" value="Periplasmic binding protein-like II"/>
    <property type="match status" value="2"/>
</dbReference>
<comment type="similarity">
    <text evidence="1">Belongs to the LysR transcriptional regulatory family.</text>
</comment>
<keyword evidence="4" id="KW-0804">Transcription</keyword>
<proteinExistence type="inferred from homology"/>
<organism evidence="6 7">
    <name type="scientific">Marvinbryantia formatexigens DSM 14469</name>
    <dbReference type="NCBI Taxonomy" id="478749"/>
    <lineage>
        <taxon>Bacteria</taxon>
        <taxon>Bacillati</taxon>
        <taxon>Bacillota</taxon>
        <taxon>Clostridia</taxon>
        <taxon>Lachnospirales</taxon>
        <taxon>Lachnospiraceae</taxon>
        <taxon>Marvinbryantia</taxon>
    </lineage>
</organism>
<keyword evidence="7" id="KW-1185">Reference proteome</keyword>
<comment type="caution">
    <text evidence="6">The sequence shown here is derived from an EMBL/GenBank/DDBJ whole genome shotgun (WGS) entry which is preliminary data.</text>
</comment>
<feature type="domain" description="HTH lysR-type" evidence="5">
    <location>
        <begin position="1"/>
        <end position="59"/>
    </location>
</feature>
<evidence type="ECO:0000256" key="2">
    <source>
        <dbReference type="ARBA" id="ARBA00023015"/>
    </source>
</evidence>
<keyword evidence="2" id="KW-0805">Transcription regulation</keyword>
<reference evidence="6" key="1">
    <citation type="submission" date="2009-07" db="EMBL/GenBank/DDBJ databases">
        <authorList>
            <person name="Weinstock G."/>
            <person name="Sodergren E."/>
            <person name="Clifton S."/>
            <person name="Fulton L."/>
            <person name="Fulton B."/>
            <person name="Courtney L."/>
            <person name="Fronick C."/>
            <person name="Harrison M."/>
            <person name="Strong C."/>
            <person name="Farmer C."/>
            <person name="Delahaunty K."/>
            <person name="Markovic C."/>
            <person name="Hall O."/>
            <person name="Minx P."/>
            <person name="Tomlinson C."/>
            <person name="Mitreva M."/>
            <person name="Nelson J."/>
            <person name="Hou S."/>
            <person name="Wollam A."/>
            <person name="Pepin K.H."/>
            <person name="Johnson M."/>
            <person name="Bhonagiri V."/>
            <person name="Nash W.E."/>
            <person name="Warren W."/>
            <person name="Chinwalla A."/>
            <person name="Mardis E.R."/>
            <person name="Wilson R.K."/>
        </authorList>
    </citation>
    <scope>NUCLEOTIDE SEQUENCE [LARGE SCALE GENOMIC DNA]</scope>
    <source>
        <strain evidence="6">DSM 14469</strain>
    </source>
</reference>
<dbReference type="SUPFAM" id="SSF53850">
    <property type="entry name" value="Periplasmic binding protein-like II"/>
    <property type="match status" value="1"/>
</dbReference>
<evidence type="ECO:0000313" key="7">
    <source>
        <dbReference type="Proteomes" id="UP000005561"/>
    </source>
</evidence>
<dbReference type="PANTHER" id="PTHR30346:SF0">
    <property type="entry name" value="HCA OPERON TRANSCRIPTIONAL ACTIVATOR HCAR"/>
    <property type="match status" value="1"/>
</dbReference>